<keyword evidence="1" id="KW-0547">Nucleotide-binding</keyword>
<protein>
    <submittedName>
        <fullName evidence="4">CO dehydrogenase nickel-insertion accessory protein CooC</fullName>
    </submittedName>
</protein>
<evidence type="ECO:0000256" key="1">
    <source>
        <dbReference type="ARBA" id="ARBA00022741"/>
    </source>
</evidence>
<evidence type="ECO:0000313" key="4">
    <source>
        <dbReference type="EMBL" id="PUA31844.1"/>
    </source>
</evidence>
<dbReference type="Gene3D" id="3.40.50.300">
    <property type="entry name" value="P-loop containing nucleotide triphosphate hydrolases"/>
    <property type="match status" value="1"/>
</dbReference>
<evidence type="ECO:0000313" key="5">
    <source>
        <dbReference type="Proteomes" id="UP000244093"/>
    </source>
</evidence>
<dbReference type="GO" id="GO:0005829">
    <property type="term" value="C:cytosol"/>
    <property type="evidence" value="ECO:0007669"/>
    <property type="project" value="TreeGrafter"/>
</dbReference>
<evidence type="ECO:0000259" key="3">
    <source>
        <dbReference type="Pfam" id="PF01656"/>
    </source>
</evidence>
<sequence>MKILVSGKGGVGKTTIAAALSLTLSSNGYRVLVVDADSVPNIGQSLGLAKHEEIIPISKNESLIEERTGARPGEGWGIFFSLTPQVDDLVDKYAVKINDKLRLLVLGSIDASKEGCLCPAIALGKALLLRLFTRKDEIIVVDSEAGAEVFGRGLAERFDLNLTVAEPTVKSLKIAKKLVDLAKELNVVNNIVVLNKVVKVREAIHVFNEVFKEGEVPYFIVRYDPNIPTLEVKGLGLDSIPKNSIIYEDVSALSKKIIKYKNYGKQ</sequence>
<evidence type="ECO:0000256" key="2">
    <source>
        <dbReference type="ARBA" id="ARBA00022840"/>
    </source>
</evidence>
<dbReference type="GO" id="GO:0009898">
    <property type="term" value="C:cytoplasmic side of plasma membrane"/>
    <property type="evidence" value="ECO:0007669"/>
    <property type="project" value="TreeGrafter"/>
</dbReference>
<dbReference type="PANTHER" id="PTHR43384:SF6">
    <property type="entry name" value="SEPTUM SITE-DETERMINING PROTEIN MIND HOMOLOG, CHLOROPLASTIC"/>
    <property type="match status" value="1"/>
</dbReference>
<dbReference type="Pfam" id="PF01656">
    <property type="entry name" value="CbiA"/>
    <property type="match status" value="1"/>
</dbReference>
<dbReference type="SUPFAM" id="SSF52540">
    <property type="entry name" value="P-loop containing nucleoside triphosphate hydrolases"/>
    <property type="match status" value="1"/>
</dbReference>
<dbReference type="GO" id="GO:0016887">
    <property type="term" value="F:ATP hydrolysis activity"/>
    <property type="evidence" value="ECO:0007669"/>
    <property type="project" value="TreeGrafter"/>
</dbReference>
<accession>A0A2R7Y2U8</accession>
<gene>
    <name evidence="4" type="ORF">B7O98_08600</name>
</gene>
<dbReference type="PIRSF" id="PIRSF005647">
    <property type="entry name" value="CooC"/>
    <property type="match status" value="1"/>
</dbReference>
<dbReference type="Proteomes" id="UP000244093">
    <property type="component" value="Unassembled WGS sequence"/>
</dbReference>
<name>A0A2R7Y2U8_9CREN</name>
<dbReference type="EMBL" id="NBVN01000006">
    <property type="protein sequence ID" value="PUA31844.1"/>
    <property type="molecule type" value="Genomic_DNA"/>
</dbReference>
<dbReference type="InterPro" id="IPR027417">
    <property type="entry name" value="P-loop_NTPase"/>
</dbReference>
<comment type="caution">
    <text evidence="4">The sequence shown here is derived from an EMBL/GenBank/DDBJ whole genome shotgun (WGS) entry which is preliminary data.</text>
</comment>
<dbReference type="PANTHER" id="PTHR43384">
    <property type="entry name" value="SEPTUM SITE-DETERMINING PROTEIN MIND HOMOLOG, CHLOROPLASTIC-RELATED"/>
    <property type="match status" value="1"/>
</dbReference>
<dbReference type="AlphaFoldDB" id="A0A2R7Y2U8"/>
<dbReference type="InterPro" id="IPR014433">
    <property type="entry name" value="CooC"/>
</dbReference>
<organism evidence="4 5">
    <name type="scientific">Zestosphaera tikiterensis</name>
    <dbReference type="NCBI Taxonomy" id="1973259"/>
    <lineage>
        <taxon>Archaea</taxon>
        <taxon>Thermoproteota</taxon>
        <taxon>Thermoprotei</taxon>
        <taxon>Desulfurococcales</taxon>
        <taxon>Desulfurococcaceae</taxon>
        <taxon>Zestosphaera</taxon>
    </lineage>
</organism>
<dbReference type="GO" id="GO:0005524">
    <property type="term" value="F:ATP binding"/>
    <property type="evidence" value="ECO:0007669"/>
    <property type="project" value="UniProtKB-KW"/>
</dbReference>
<keyword evidence="2" id="KW-0067">ATP-binding</keyword>
<proteinExistence type="predicted"/>
<dbReference type="InterPro" id="IPR050625">
    <property type="entry name" value="ParA/MinD_ATPase"/>
</dbReference>
<reference evidence="4 5" key="1">
    <citation type="journal article" date="2018" name="Syst. Appl. Microbiol.">
        <title>A new symbiotic nanoarchaeote (Candidatus Nanoclepta minutus) and its host (Zestosphaera tikiterensis gen. nov., sp. nov.) from a New Zealand hot spring.</title>
        <authorList>
            <person name="St John E."/>
            <person name="Liu Y."/>
            <person name="Podar M."/>
            <person name="Stott M.B."/>
            <person name="Meneghin J."/>
            <person name="Chen Z."/>
            <person name="Lagutin K."/>
            <person name="Mitchell K."/>
            <person name="Reysenbach A.L."/>
        </authorList>
    </citation>
    <scope>NUCLEOTIDE SEQUENCE [LARGE SCALE GENOMIC DNA]</scope>
    <source>
        <strain evidence="4">NZ3</strain>
    </source>
</reference>
<feature type="domain" description="CobQ/CobB/MinD/ParA nucleotide binding" evidence="3">
    <location>
        <begin position="3"/>
        <end position="234"/>
    </location>
</feature>
<dbReference type="InterPro" id="IPR002586">
    <property type="entry name" value="CobQ/CobB/MinD/ParA_Nub-bd_dom"/>
</dbReference>
<dbReference type="GO" id="GO:0051782">
    <property type="term" value="P:negative regulation of cell division"/>
    <property type="evidence" value="ECO:0007669"/>
    <property type="project" value="TreeGrafter"/>
</dbReference>